<comment type="caution">
    <text evidence="1">The sequence shown here is derived from an EMBL/GenBank/DDBJ whole genome shotgun (WGS) entry which is preliminary data.</text>
</comment>
<accession>A0ABD2N3R5</accession>
<dbReference type="AlphaFoldDB" id="A0ABD2N3R5"/>
<evidence type="ECO:0000313" key="1">
    <source>
        <dbReference type="EMBL" id="KAL3272959.1"/>
    </source>
</evidence>
<organism evidence="1 2">
    <name type="scientific">Cryptolaemus montrouzieri</name>
    <dbReference type="NCBI Taxonomy" id="559131"/>
    <lineage>
        <taxon>Eukaryota</taxon>
        <taxon>Metazoa</taxon>
        <taxon>Ecdysozoa</taxon>
        <taxon>Arthropoda</taxon>
        <taxon>Hexapoda</taxon>
        <taxon>Insecta</taxon>
        <taxon>Pterygota</taxon>
        <taxon>Neoptera</taxon>
        <taxon>Endopterygota</taxon>
        <taxon>Coleoptera</taxon>
        <taxon>Polyphaga</taxon>
        <taxon>Cucujiformia</taxon>
        <taxon>Coccinelloidea</taxon>
        <taxon>Coccinellidae</taxon>
        <taxon>Scymninae</taxon>
        <taxon>Scymnini</taxon>
        <taxon>Cryptolaemus</taxon>
    </lineage>
</organism>
<protein>
    <recommendedName>
        <fullName evidence="3">Reverse transcriptase domain-containing protein</fullName>
    </recommendedName>
</protein>
<name>A0ABD2N3R5_9CUCU</name>
<evidence type="ECO:0000313" key="2">
    <source>
        <dbReference type="Proteomes" id="UP001516400"/>
    </source>
</evidence>
<proteinExistence type="predicted"/>
<evidence type="ECO:0008006" key="3">
    <source>
        <dbReference type="Google" id="ProtNLM"/>
    </source>
</evidence>
<reference evidence="1 2" key="1">
    <citation type="journal article" date="2021" name="BMC Biol.">
        <title>Horizontally acquired antibacterial genes associated with adaptive radiation of ladybird beetles.</title>
        <authorList>
            <person name="Li H.S."/>
            <person name="Tang X.F."/>
            <person name="Huang Y.H."/>
            <person name="Xu Z.Y."/>
            <person name="Chen M.L."/>
            <person name="Du X.Y."/>
            <person name="Qiu B.Y."/>
            <person name="Chen P.T."/>
            <person name="Zhang W."/>
            <person name="Slipinski A."/>
            <person name="Escalona H.E."/>
            <person name="Waterhouse R.M."/>
            <person name="Zwick A."/>
            <person name="Pang H."/>
        </authorList>
    </citation>
    <scope>NUCLEOTIDE SEQUENCE [LARGE SCALE GENOMIC DNA]</scope>
    <source>
        <strain evidence="1">SYSU2018</strain>
    </source>
</reference>
<sequence length="125" mass="14001">MYADDTTVAFSEDNDTLLIEEIENTITHLDNRFKDNNLTMNKGKTHIVKLLFRTEDATDETIACNSLVVAPKKGVKLLRVQVDSRLDWRGHVGFVASVLSRCSYALAILSRTVGVSASLVYYYAK</sequence>
<dbReference type="EMBL" id="JABFTP020000062">
    <property type="protein sequence ID" value="KAL3272959.1"/>
    <property type="molecule type" value="Genomic_DNA"/>
</dbReference>
<gene>
    <name evidence="1" type="ORF">HHI36_014416</name>
</gene>
<dbReference type="Proteomes" id="UP001516400">
    <property type="component" value="Unassembled WGS sequence"/>
</dbReference>
<keyword evidence="2" id="KW-1185">Reference proteome</keyword>